<dbReference type="SMART" id="SM00434">
    <property type="entry name" value="TOP4c"/>
    <property type="match status" value="1"/>
</dbReference>
<evidence type="ECO:0000256" key="5">
    <source>
        <dbReference type="ARBA" id="ARBA00023125"/>
    </source>
</evidence>
<dbReference type="GO" id="GO:0006265">
    <property type="term" value="P:DNA topological change"/>
    <property type="evidence" value="ECO:0007669"/>
    <property type="project" value="UniProtKB-UniRule"/>
</dbReference>
<feature type="active site" description="O-(5'-phospho-DNA)-tyrosine intermediate" evidence="7">
    <location>
        <position position="120"/>
    </location>
</feature>
<dbReference type="PROSITE" id="PS52040">
    <property type="entry name" value="TOPO_IIA"/>
    <property type="match status" value="1"/>
</dbReference>
<dbReference type="FunFam" id="3.30.1360.40:FF:000002">
    <property type="entry name" value="DNA gyrase subunit A"/>
    <property type="match status" value="1"/>
</dbReference>
<dbReference type="EC" id="5.6.2.2" evidence="3"/>
<feature type="compositionally biased region" description="Low complexity" evidence="8">
    <location>
        <begin position="855"/>
        <end position="870"/>
    </location>
</feature>
<evidence type="ECO:0000256" key="1">
    <source>
        <dbReference type="ARBA" id="ARBA00000185"/>
    </source>
</evidence>
<evidence type="ECO:0000256" key="2">
    <source>
        <dbReference type="ARBA" id="ARBA00008263"/>
    </source>
</evidence>
<dbReference type="Gene3D" id="2.120.10.90">
    <property type="entry name" value="DNA gyrase/topoisomerase IV, subunit A, C-terminal"/>
    <property type="match status" value="1"/>
</dbReference>
<dbReference type="GO" id="GO:0003677">
    <property type="term" value="F:DNA binding"/>
    <property type="evidence" value="ECO:0007669"/>
    <property type="project" value="UniProtKB-UniRule"/>
</dbReference>
<dbReference type="CDD" id="cd00187">
    <property type="entry name" value="TOP4c"/>
    <property type="match status" value="1"/>
</dbReference>
<dbReference type="NCBIfam" id="NF004044">
    <property type="entry name" value="PRK05561.1"/>
    <property type="match status" value="1"/>
</dbReference>
<comment type="catalytic activity">
    <reaction evidence="1 7">
        <text>ATP-dependent breakage, passage and rejoining of double-stranded DNA.</text>
        <dbReference type="EC" id="5.6.2.2"/>
    </reaction>
</comment>
<feature type="domain" description="Topo IIA-type catalytic" evidence="9">
    <location>
        <begin position="32"/>
        <end position="509"/>
    </location>
</feature>
<keyword evidence="4 7" id="KW-0799">Topoisomerase</keyword>
<reference evidence="10" key="1">
    <citation type="submission" date="2015-07" db="EMBL/GenBank/DDBJ databases">
        <title>Draft Genome Sequences of Anaerolinea thermolimosa IMO-1, Bellilinea caldifistulae GOMI-1, Leptolinea tardivitalis YMTK-2, Levilinea saccharolytica KIBI-1,Longilinea arvoryzae KOME-1, Previously Described as Members of the Anaerolineaceae (Chloroflexi).</title>
        <authorList>
            <person name="Sekiguchi Y."/>
            <person name="Ohashi A."/>
            <person name="Matsuura N."/>
            <person name="Tourlousse M.D."/>
        </authorList>
    </citation>
    <scope>NUCLEOTIDE SEQUENCE [LARGE SCALE GENOMIC DNA]</scope>
    <source>
        <strain evidence="10">KOME-1</strain>
    </source>
</reference>
<dbReference type="InterPro" id="IPR002205">
    <property type="entry name" value="Topo_IIA_dom_A"/>
</dbReference>
<evidence type="ECO:0000259" key="9">
    <source>
        <dbReference type="PROSITE" id="PS52040"/>
    </source>
</evidence>
<dbReference type="Pfam" id="PF00521">
    <property type="entry name" value="DNA_topoisoIV"/>
    <property type="match status" value="1"/>
</dbReference>
<gene>
    <name evidence="10" type="ORF">LARV_02195</name>
</gene>
<dbReference type="RefSeq" id="WP_075073686.1">
    <property type="nucleotide sequence ID" value="NZ_DF967972.1"/>
</dbReference>
<feature type="region of interest" description="Disordered" evidence="8">
    <location>
        <begin position="818"/>
        <end position="954"/>
    </location>
</feature>
<dbReference type="InterPro" id="IPR013757">
    <property type="entry name" value="Topo_IIA_A_a_sf"/>
</dbReference>
<dbReference type="SUPFAM" id="SSF56719">
    <property type="entry name" value="Type II DNA topoisomerase"/>
    <property type="match status" value="1"/>
</dbReference>
<dbReference type="Pfam" id="PF03989">
    <property type="entry name" value="DNA_gyraseA_C"/>
    <property type="match status" value="4"/>
</dbReference>
<dbReference type="InterPro" id="IPR050220">
    <property type="entry name" value="Type_II_DNA_Topoisomerases"/>
</dbReference>
<dbReference type="InterPro" id="IPR006691">
    <property type="entry name" value="GyrA/parC_rep"/>
</dbReference>
<keyword evidence="6 7" id="KW-0413">Isomerase</keyword>
<dbReference type="GO" id="GO:0009330">
    <property type="term" value="C:DNA topoisomerase type II (double strand cut, ATP-hydrolyzing) complex"/>
    <property type="evidence" value="ECO:0007669"/>
    <property type="project" value="TreeGrafter"/>
</dbReference>
<dbReference type="AlphaFoldDB" id="A0A0S7BL60"/>
<dbReference type="PANTHER" id="PTHR43493:SF5">
    <property type="entry name" value="DNA GYRASE SUBUNIT A, CHLOROPLASTIC_MITOCHONDRIAL"/>
    <property type="match status" value="1"/>
</dbReference>
<organism evidence="10">
    <name type="scientific">Longilinea arvoryzae</name>
    <dbReference type="NCBI Taxonomy" id="360412"/>
    <lineage>
        <taxon>Bacteria</taxon>
        <taxon>Bacillati</taxon>
        <taxon>Chloroflexota</taxon>
        <taxon>Anaerolineae</taxon>
        <taxon>Anaerolineales</taxon>
        <taxon>Anaerolineaceae</taxon>
        <taxon>Longilinea</taxon>
    </lineage>
</organism>
<evidence type="ECO:0000313" key="10">
    <source>
        <dbReference type="EMBL" id="GAP14426.1"/>
    </source>
</evidence>
<dbReference type="EMBL" id="DF967972">
    <property type="protein sequence ID" value="GAP14426.1"/>
    <property type="molecule type" value="Genomic_DNA"/>
</dbReference>
<evidence type="ECO:0000256" key="3">
    <source>
        <dbReference type="ARBA" id="ARBA00012895"/>
    </source>
</evidence>
<protein>
    <recommendedName>
        <fullName evidence="3">DNA topoisomerase (ATP-hydrolyzing)</fullName>
        <ecNumber evidence="3">5.6.2.2</ecNumber>
    </recommendedName>
</protein>
<evidence type="ECO:0000256" key="4">
    <source>
        <dbReference type="ARBA" id="ARBA00023029"/>
    </source>
</evidence>
<dbReference type="FunFam" id="1.10.268.10:FF:000001">
    <property type="entry name" value="DNA gyrase subunit A"/>
    <property type="match status" value="1"/>
</dbReference>
<accession>A0A0S7BL60</accession>
<dbReference type="InterPro" id="IPR035516">
    <property type="entry name" value="Gyrase/topoIV_suA_C"/>
</dbReference>
<dbReference type="GO" id="GO:0005737">
    <property type="term" value="C:cytoplasm"/>
    <property type="evidence" value="ECO:0007669"/>
    <property type="project" value="TreeGrafter"/>
</dbReference>
<proteinExistence type="inferred from homology"/>
<dbReference type="Gene3D" id="1.10.268.10">
    <property type="entry name" value="Topoisomerase, domain 3"/>
    <property type="match status" value="1"/>
</dbReference>
<dbReference type="STRING" id="360412.LARV_02195"/>
<dbReference type="GO" id="GO:0034335">
    <property type="term" value="F:DNA negative supercoiling activity"/>
    <property type="evidence" value="ECO:0007669"/>
    <property type="project" value="UniProtKB-ARBA"/>
</dbReference>
<evidence type="ECO:0000256" key="8">
    <source>
        <dbReference type="SAM" id="MobiDB-lite"/>
    </source>
</evidence>
<evidence type="ECO:0000256" key="7">
    <source>
        <dbReference type="PROSITE-ProRule" id="PRU01384"/>
    </source>
</evidence>
<keyword evidence="11" id="KW-1185">Reference proteome</keyword>
<evidence type="ECO:0000313" key="11">
    <source>
        <dbReference type="Proteomes" id="UP000055060"/>
    </source>
</evidence>
<name>A0A0S7BL60_9CHLR</name>
<sequence>MEIGQIRKVDIDHEMQQSYLDYAMSVIIARALPDARDGLKPVQRRILYAMYDMGLRPDSAYKKSARIVGEVLGKYHPHGDMAVYEAMARMGQDFSMRNMLVDGQGNFGSVDGDPPAAMRYTEARLTSFAIEILNQIDRNTVNFGRNFDGSLEEPDVLPAAVPNLLVNGATGIAVGMATSIPPHNLAEVIDALIFMLEGWDKLDDVSITDLMRFVKGPDFPTGGIILQEHGSNELVSAYATGKGRLTVRGRVHLEDMERGKRRIIINELPYQVNKSALIERIAELVREGNLDGISDLRDESDRQGMRIVIELSKAAVENDLLRELYKRTPLQSTISINLLALVENEPHLLNLKQALRVYLEHRMEVVRRRTEFDLDRARARAHILEGLRIAIKFLDEVIALIRAAPDAEAAHDRLMKKFKLSDVQARAILEMPLRRLAALERKKIEDEYKGLIALIKELEALLKSPVKMRQVIEQELQAMKAAYADRRRTQIVSLKEGEAAVDRLTATDVTPAQVVWVGVTSDGLISRTNNDELPRVSGREAPRFLLRADTHQTLYLVDQDGKAAAIALHGLPEVEKFSDGVPVHKVSPLDENTALAGIFSAPMQRDKENERFVVGVTQNGMVKKTSVTDLPGPSTQQFTLVKVDGEDLLGWVFLTKGEDDILLLTARGMAIRFNEKDVRPMGLVAGGVSGIKLAPNDVVCAAQAVQPGAETLLLASNGQGWRIPLEDFPQQGRYGQGVIACKLPARTDLVGLLVGKKTTSGWIHLQVLAAKQVRLDEIPLGKRGGAGKELVPVKAGDAALALSTAFDSLEFWEGKAAAVKSRPAPKPRSVEQPALLDVSEEGEKKAPVKASQRTPSKAAPARPAGKPAPKSAEKSPAKAAVKKAGSEKKSVATQSKPQTKPPTKAGPVEKTPGKSTASKPAKSGATPASPMKPDEKSKPAEPAGSKKPKKPAAK</sequence>
<dbReference type="Gene3D" id="3.90.199.10">
    <property type="entry name" value="Topoisomerase II, domain 5"/>
    <property type="match status" value="1"/>
</dbReference>
<keyword evidence="5 7" id="KW-0238">DNA-binding</keyword>
<comment type="similarity">
    <text evidence="2">Belongs to the type II topoisomerase GyrA/ParC subunit family.</text>
</comment>
<dbReference type="InterPro" id="IPR013758">
    <property type="entry name" value="Topo_IIA_A/C_ab"/>
</dbReference>
<dbReference type="SUPFAM" id="SSF101904">
    <property type="entry name" value="GyrA/ParC C-terminal domain-like"/>
    <property type="match status" value="1"/>
</dbReference>
<evidence type="ECO:0000256" key="6">
    <source>
        <dbReference type="ARBA" id="ARBA00023235"/>
    </source>
</evidence>
<dbReference type="OrthoDB" id="9806486at2"/>
<dbReference type="Proteomes" id="UP000055060">
    <property type="component" value="Unassembled WGS sequence"/>
</dbReference>
<dbReference type="GO" id="GO:0005524">
    <property type="term" value="F:ATP binding"/>
    <property type="evidence" value="ECO:0007669"/>
    <property type="project" value="InterPro"/>
</dbReference>
<dbReference type="Gene3D" id="3.30.1360.40">
    <property type="match status" value="1"/>
</dbReference>
<dbReference type="PANTHER" id="PTHR43493">
    <property type="entry name" value="DNA GYRASE/TOPOISOMERASE SUBUNIT A"/>
    <property type="match status" value="1"/>
</dbReference>
<dbReference type="InterPro" id="IPR013760">
    <property type="entry name" value="Topo_IIA-like_dom_sf"/>
</dbReference>